<dbReference type="InterPro" id="IPR027417">
    <property type="entry name" value="P-loop_NTPase"/>
</dbReference>
<reference evidence="3 4" key="1">
    <citation type="submission" date="2020-07" db="EMBL/GenBank/DDBJ databases">
        <title>Sequencing the genomes of 1000 actinobacteria strains.</title>
        <authorList>
            <person name="Klenk H.-P."/>
        </authorList>
    </citation>
    <scope>NUCLEOTIDE SEQUENCE [LARGE SCALE GENOMIC DNA]</scope>
    <source>
        <strain evidence="3 4">DSM 103164</strain>
    </source>
</reference>
<keyword evidence="4" id="KW-1185">Reference proteome</keyword>
<comment type="similarity">
    <text evidence="1">Belongs to the GSP E family.</text>
</comment>
<name>A0A7Z0ILA0_9ACTN</name>
<dbReference type="InterPro" id="IPR001482">
    <property type="entry name" value="T2SS/T4SS_dom"/>
</dbReference>
<feature type="domain" description="Bacterial type II secretion system protein E" evidence="2">
    <location>
        <begin position="54"/>
        <end position="326"/>
    </location>
</feature>
<gene>
    <name evidence="3" type="ORF">GGQ54_001948</name>
</gene>
<dbReference type="SUPFAM" id="SSF52540">
    <property type="entry name" value="P-loop containing nucleoside triphosphate hydrolases"/>
    <property type="match status" value="1"/>
</dbReference>
<evidence type="ECO:0000313" key="4">
    <source>
        <dbReference type="Proteomes" id="UP000527616"/>
    </source>
</evidence>
<sequence length="379" mass="40046">MSAVDLDRLRPDLATLGRAPTAADVASAMRRCGMAVTDSAVLETVAELRRDTLGAGPLDALLREPGVTDVLVNGPDQVFVDRGSGLEQTAIRFGSDADVRRLAARLAASAGRRLDDASPYVDARMSDGVRVHAVLGSLAAPGTCLSLRVPSRIHLSLDEWVERGSLHPVAADVLRQVVAVRVAYLVSGGTGTGKTTLLAALLGLVPHRERLLIVEDSRELAPDHPHCVRLEARPPNGEGIGAVELAVLVRQALRMRPDRVVLGEARGAEICDLLTALNTGHEGGCGTVHANSADDVPARIEALAALGGLDRNAVHAQLASAVEVFVHIRRGPSGHRQVAQISVARRDGEFVRAEPALLFDDTGARRGPGCARLERVLGR</sequence>
<dbReference type="CDD" id="cd01130">
    <property type="entry name" value="VirB11-like_ATPase"/>
    <property type="match status" value="1"/>
</dbReference>
<comment type="caution">
    <text evidence="3">The sequence shown here is derived from an EMBL/GenBank/DDBJ whole genome shotgun (WGS) entry which is preliminary data.</text>
</comment>
<evidence type="ECO:0000259" key="2">
    <source>
        <dbReference type="Pfam" id="PF00437"/>
    </source>
</evidence>
<dbReference type="RefSeq" id="WP_179445216.1">
    <property type="nucleotide sequence ID" value="NZ_JACBZS010000001.1"/>
</dbReference>
<accession>A0A7Z0ILA0</accession>
<dbReference type="AlphaFoldDB" id="A0A7Z0ILA0"/>
<evidence type="ECO:0000313" key="3">
    <source>
        <dbReference type="EMBL" id="NYI71388.1"/>
    </source>
</evidence>
<dbReference type="GO" id="GO:0016887">
    <property type="term" value="F:ATP hydrolysis activity"/>
    <property type="evidence" value="ECO:0007669"/>
    <property type="project" value="InterPro"/>
</dbReference>
<protein>
    <submittedName>
        <fullName evidence="3">Pilus assembly protein CpaF</fullName>
    </submittedName>
</protein>
<evidence type="ECO:0000256" key="1">
    <source>
        <dbReference type="ARBA" id="ARBA00006611"/>
    </source>
</evidence>
<dbReference type="NCBIfam" id="TIGR03819">
    <property type="entry name" value="heli_sec_ATPase"/>
    <property type="match status" value="1"/>
</dbReference>
<dbReference type="Gene3D" id="3.30.450.380">
    <property type="match status" value="1"/>
</dbReference>
<dbReference type="Gene3D" id="3.40.50.300">
    <property type="entry name" value="P-loop containing nucleotide triphosphate hydrolases"/>
    <property type="match status" value="1"/>
</dbReference>
<organism evidence="3 4">
    <name type="scientific">Naumannella cuiyingiana</name>
    <dbReference type="NCBI Taxonomy" id="1347891"/>
    <lineage>
        <taxon>Bacteria</taxon>
        <taxon>Bacillati</taxon>
        <taxon>Actinomycetota</taxon>
        <taxon>Actinomycetes</taxon>
        <taxon>Propionibacteriales</taxon>
        <taxon>Propionibacteriaceae</taxon>
        <taxon>Naumannella</taxon>
    </lineage>
</organism>
<dbReference type="PANTHER" id="PTHR30486:SF6">
    <property type="entry name" value="TYPE IV PILUS RETRACTATION ATPASE PILT"/>
    <property type="match status" value="1"/>
</dbReference>
<dbReference type="PANTHER" id="PTHR30486">
    <property type="entry name" value="TWITCHING MOTILITY PROTEIN PILT"/>
    <property type="match status" value="1"/>
</dbReference>
<dbReference type="InterPro" id="IPR022399">
    <property type="entry name" value="TadA-like_ATPase"/>
</dbReference>
<dbReference type="Proteomes" id="UP000527616">
    <property type="component" value="Unassembled WGS sequence"/>
</dbReference>
<dbReference type="EMBL" id="JACBZS010000001">
    <property type="protein sequence ID" value="NYI71388.1"/>
    <property type="molecule type" value="Genomic_DNA"/>
</dbReference>
<proteinExistence type="inferred from homology"/>
<dbReference type="Pfam" id="PF00437">
    <property type="entry name" value="T2SSE"/>
    <property type="match status" value="1"/>
</dbReference>
<dbReference type="InterPro" id="IPR050921">
    <property type="entry name" value="T4SS_GSP_E_ATPase"/>
</dbReference>